<dbReference type="Proteomes" id="UP000183413">
    <property type="component" value="Unassembled WGS sequence"/>
</dbReference>
<dbReference type="EMBL" id="FOVH01000012">
    <property type="protein sequence ID" value="SFP18767.1"/>
    <property type="molecule type" value="Genomic_DNA"/>
</dbReference>
<feature type="domain" description="HTH cro/C1-type" evidence="1">
    <location>
        <begin position="21"/>
        <end position="57"/>
    </location>
</feature>
<name>A0A1I5NAQ4_9ACTN</name>
<organism evidence="2 3">
    <name type="scientific">Actinomadura madurae</name>
    <dbReference type="NCBI Taxonomy" id="1993"/>
    <lineage>
        <taxon>Bacteria</taxon>
        <taxon>Bacillati</taxon>
        <taxon>Actinomycetota</taxon>
        <taxon>Actinomycetes</taxon>
        <taxon>Streptosporangiales</taxon>
        <taxon>Thermomonosporaceae</taxon>
        <taxon>Actinomadura</taxon>
    </lineage>
</organism>
<dbReference type="Pfam" id="PF13560">
    <property type="entry name" value="HTH_31"/>
    <property type="match status" value="1"/>
</dbReference>
<dbReference type="SUPFAM" id="SSF47413">
    <property type="entry name" value="lambda repressor-like DNA-binding domains"/>
    <property type="match status" value="1"/>
</dbReference>
<evidence type="ECO:0000313" key="2">
    <source>
        <dbReference type="EMBL" id="SFP18767.1"/>
    </source>
</evidence>
<accession>A0A1I5NAQ4</accession>
<dbReference type="InterPro" id="IPR001387">
    <property type="entry name" value="Cro/C1-type_HTH"/>
</dbReference>
<dbReference type="InterPro" id="IPR043917">
    <property type="entry name" value="DUF5753"/>
</dbReference>
<protein>
    <submittedName>
        <fullName evidence="2">Helix-turn-helix</fullName>
    </submittedName>
</protein>
<dbReference type="Gene3D" id="1.10.260.40">
    <property type="entry name" value="lambda repressor-like DNA-binding domains"/>
    <property type="match status" value="1"/>
</dbReference>
<dbReference type="InParanoid" id="A0A1I5NAQ4"/>
<dbReference type="SMART" id="SM00530">
    <property type="entry name" value="HTH_XRE"/>
    <property type="match status" value="1"/>
</dbReference>
<dbReference type="InterPro" id="IPR010982">
    <property type="entry name" value="Lambda_DNA-bd_dom_sf"/>
</dbReference>
<evidence type="ECO:0000259" key="1">
    <source>
        <dbReference type="PROSITE" id="PS50943"/>
    </source>
</evidence>
<dbReference type="AlphaFoldDB" id="A0A1I5NAQ4"/>
<keyword evidence="3" id="KW-1185">Reference proteome</keyword>
<evidence type="ECO:0000313" key="3">
    <source>
        <dbReference type="Proteomes" id="UP000183413"/>
    </source>
</evidence>
<gene>
    <name evidence="2" type="ORF">SAMN04489713_11278</name>
</gene>
<dbReference type="Pfam" id="PF19054">
    <property type="entry name" value="DUF5753"/>
    <property type="match status" value="1"/>
</dbReference>
<sequence length="271" mass="30847">MAKADRLDPDNNPWHWLAVDLRIWRVERNLSQARLAEILRVDDSTVSNYESGTTKIPERTTGILDQLWGTRGHFTRIRRHAESAHDPDWRHQNIEHEAKASVIRTYESSLVPGLIQTEGYARAGFESAGIGKMEADELWEQRQARQAVLDRPDPPQLYVLLDQAVITRQVGGPDTMREQLARLLEVADWPHTMVRIIPWEAGAHMGQDGAFKLMTINASDVVYIEAAIEGRLITAPARVLDVGLRWERIGARALPEILTRRLIADQMENTR</sequence>
<dbReference type="STRING" id="1993.SAMN04489713_11278"/>
<proteinExistence type="predicted"/>
<dbReference type="CDD" id="cd00093">
    <property type="entry name" value="HTH_XRE"/>
    <property type="match status" value="1"/>
</dbReference>
<dbReference type="PROSITE" id="PS50943">
    <property type="entry name" value="HTH_CROC1"/>
    <property type="match status" value="1"/>
</dbReference>
<dbReference type="GO" id="GO:0003677">
    <property type="term" value="F:DNA binding"/>
    <property type="evidence" value="ECO:0007669"/>
    <property type="project" value="InterPro"/>
</dbReference>
<dbReference type="RefSeq" id="WP_075023016.1">
    <property type="nucleotide sequence ID" value="NZ_FOVH01000012.1"/>
</dbReference>
<reference evidence="2 3" key="1">
    <citation type="submission" date="2016-10" db="EMBL/GenBank/DDBJ databases">
        <authorList>
            <person name="de Groot N.N."/>
        </authorList>
    </citation>
    <scope>NUCLEOTIDE SEQUENCE [LARGE SCALE GENOMIC DNA]</scope>
    <source>
        <strain evidence="2 3">DSM 43067</strain>
    </source>
</reference>